<dbReference type="Proteomes" id="UP000519972">
    <property type="component" value="Unassembled WGS sequence"/>
</dbReference>
<keyword evidence="9" id="KW-1185">Reference proteome</keyword>
<dbReference type="InterPro" id="IPR051313">
    <property type="entry name" value="Bact_iron-sidero_bind"/>
</dbReference>
<evidence type="ECO:0000256" key="1">
    <source>
        <dbReference type="ARBA" id="ARBA00004196"/>
    </source>
</evidence>
<evidence type="ECO:0000259" key="7">
    <source>
        <dbReference type="PROSITE" id="PS50983"/>
    </source>
</evidence>
<reference evidence="8 9" key="1">
    <citation type="submission" date="2020-02" db="EMBL/GenBank/DDBJ databases">
        <authorList>
            <person name="Sun Q."/>
        </authorList>
    </citation>
    <scope>NUCLEOTIDE SEQUENCE [LARGE SCALE GENOMIC DNA]</scope>
    <source>
        <strain evidence="8 9">CCBAU 03386</strain>
    </source>
</reference>
<evidence type="ECO:0000256" key="4">
    <source>
        <dbReference type="ARBA" id="ARBA00022496"/>
    </source>
</evidence>
<dbReference type="RefSeq" id="WP_171377819.1">
    <property type="nucleotide sequence ID" value="NZ_JABFCN010000049.1"/>
</dbReference>
<keyword evidence="5 6" id="KW-0732">Signal</keyword>
<evidence type="ECO:0000256" key="5">
    <source>
        <dbReference type="ARBA" id="ARBA00022729"/>
    </source>
</evidence>
<dbReference type="PANTHER" id="PTHR30532:SF24">
    <property type="entry name" value="FERRIC ENTEROBACTIN-BINDING PERIPLASMIC PROTEIN FEPB"/>
    <property type="match status" value="1"/>
</dbReference>
<protein>
    <submittedName>
        <fullName evidence="8">ABC transporter substrate-binding protein</fullName>
    </submittedName>
</protein>
<name>A0A7Y3SAX2_9HYPH</name>
<evidence type="ECO:0000313" key="8">
    <source>
        <dbReference type="EMBL" id="NNU40343.1"/>
    </source>
</evidence>
<keyword evidence="4" id="KW-0408">Iron</keyword>
<evidence type="ECO:0000256" key="6">
    <source>
        <dbReference type="SAM" id="SignalP"/>
    </source>
</evidence>
<dbReference type="PROSITE" id="PS50983">
    <property type="entry name" value="FE_B12_PBP"/>
    <property type="match status" value="1"/>
</dbReference>
<dbReference type="InterPro" id="IPR002491">
    <property type="entry name" value="ABC_transptr_periplasmic_BD"/>
</dbReference>
<keyword evidence="4" id="KW-0406">Ion transport</keyword>
<evidence type="ECO:0000256" key="3">
    <source>
        <dbReference type="ARBA" id="ARBA00022448"/>
    </source>
</evidence>
<dbReference type="GO" id="GO:0030288">
    <property type="term" value="C:outer membrane-bounded periplasmic space"/>
    <property type="evidence" value="ECO:0007669"/>
    <property type="project" value="TreeGrafter"/>
</dbReference>
<proteinExistence type="inferred from homology"/>
<gene>
    <name evidence="8" type="ORF">G9X64_28450</name>
</gene>
<comment type="subcellular location">
    <subcellularLocation>
        <location evidence="1">Cell envelope</location>
    </subcellularLocation>
</comment>
<evidence type="ECO:0000256" key="2">
    <source>
        <dbReference type="ARBA" id="ARBA00008814"/>
    </source>
</evidence>
<keyword evidence="4" id="KW-0410">Iron transport</keyword>
<accession>A0A7Y3SAX2</accession>
<dbReference type="Gene3D" id="3.40.50.1980">
    <property type="entry name" value="Nitrogenase molybdenum iron protein domain"/>
    <property type="match status" value="2"/>
</dbReference>
<dbReference type="EMBL" id="JABFCN010000049">
    <property type="protein sequence ID" value="NNU40343.1"/>
    <property type="molecule type" value="Genomic_DNA"/>
</dbReference>
<dbReference type="PANTHER" id="PTHR30532">
    <property type="entry name" value="IRON III DICITRATE-BINDING PERIPLASMIC PROTEIN"/>
    <property type="match status" value="1"/>
</dbReference>
<dbReference type="Pfam" id="PF01497">
    <property type="entry name" value="Peripla_BP_2"/>
    <property type="match status" value="1"/>
</dbReference>
<dbReference type="SUPFAM" id="SSF53807">
    <property type="entry name" value="Helical backbone' metal receptor"/>
    <property type="match status" value="1"/>
</dbReference>
<feature type="chain" id="PRO_5031106473" evidence="6">
    <location>
        <begin position="22"/>
        <end position="322"/>
    </location>
</feature>
<sequence>MFKLLPAAVIAFAVSTAPLFAQTIEKRLFTDDFGRKVEVPTRPQRIVSMHDLDITIPLLELGMRPVASHGRTGLDGKAYLRSSSILTGIDFDNSGISYIGAVTVDLEAVVAAKPDLIITEPGRTTPVEQLEKIAPTIIIDNTIGSAPHIYERLADLTGTQNRLAILDRRYRAQIEALREVMDPSKVTISVLQAQNGKISIYHTYRALGRVLRDAGFRFPGIIDAIPEGDRIEVSAERLQELDADFIFDTYRSDTGGTPDDEIEAMNKVLPDYCQFLVACREGRYILLPREEAISNSYAALNLMVSVVQSHISGRPGLKPLQQ</sequence>
<organism evidence="8 9">
    <name type="scientific">Rhizobium sophorae</name>
    <dbReference type="NCBI Taxonomy" id="1535242"/>
    <lineage>
        <taxon>Bacteria</taxon>
        <taxon>Pseudomonadati</taxon>
        <taxon>Pseudomonadota</taxon>
        <taxon>Alphaproteobacteria</taxon>
        <taxon>Hyphomicrobiales</taxon>
        <taxon>Rhizobiaceae</taxon>
        <taxon>Rhizobium/Agrobacterium group</taxon>
        <taxon>Rhizobium</taxon>
    </lineage>
</organism>
<evidence type="ECO:0000313" key="9">
    <source>
        <dbReference type="Proteomes" id="UP000519972"/>
    </source>
</evidence>
<comment type="caution">
    <text evidence="8">The sequence shown here is derived from an EMBL/GenBank/DDBJ whole genome shotgun (WGS) entry which is preliminary data.</text>
</comment>
<keyword evidence="3" id="KW-0813">Transport</keyword>
<feature type="domain" description="Fe/B12 periplasmic-binding" evidence="7">
    <location>
        <begin position="46"/>
        <end position="315"/>
    </location>
</feature>
<dbReference type="AlphaFoldDB" id="A0A7Y3SAX2"/>
<comment type="similarity">
    <text evidence="2">Belongs to the bacterial solute-binding protein 8 family.</text>
</comment>
<feature type="signal peptide" evidence="6">
    <location>
        <begin position="1"/>
        <end position="21"/>
    </location>
</feature>
<dbReference type="GO" id="GO:1901678">
    <property type="term" value="P:iron coordination entity transport"/>
    <property type="evidence" value="ECO:0007669"/>
    <property type="project" value="UniProtKB-ARBA"/>
</dbReference>